<feature type="compositionally biased region" description="Low complexity" evidence="1">
    <location>
        <begin position="120"/>
        <end position="130"/>
    </location>
</feature>
<sequence length="449" mass="46062">MCTAVVTAAPCTLPAALDWRARQRQLGGTTAQTGSAASAGTAGAGASLSASSVSGAGRQMLVATGRVVAAAAVATLANQRRQARGAAAAAAPPAAAAAPARPWDPLGGLLQRQRQRQRQRSAGAAPSAAGARRRLSPLDLLLAPVAPLLRALAATNSRASQAGGSSNRYDMLLDMLGVLSEAPGVQGDGRYDPLRSLLQMAPAKGLPRYNFARSVLRGLAAAEPDAGSRSPFDMAAGLLQRVRAGELLPSGPSRFDPLWSLLHEATLLQEWSGAAPYDPVDSLSDWGPPPAGSVARYDAWKAPVAAVQQAEAQESKYEPLRAFLRDFSAPSGAQRYDPAADLRALAASDWQGPTGASPYCPMAAALDAAAGWAPPTGPSPYCPLSAAFTAEPPAKAARWDPLAWLLDGWAAGSGRWDVPEGVPAQHAGGGKSAAVGRSDNDGTLDFSFA</sequence>
<evidence type="ECO:0000313" key="3">
    <source>
        <dbReference type="Proteomes" id="UP000239649"/>
    </source>
</evidence>
<reference evidence="2 3" key="1">
    <citation type="journal article" date="2018" name="Plant J.">
        <title>Genome sequences of Chlorella sorokiniana UTEX 1602 and Micractinium conductrix SAG 241.80: implications to maltose excretion by a green alga.</title>
        <authorList>
            <person name="Arriola M.B."/>
            <person name="Velmurugan N."/>
            <person name="Zhang Y."/>
            <person name="Plunkett M.H."/>
            <person name="Hondzo H."/>
            <person name="Barney B.M."/>
        </authorList>
    </citation>
    <scope>NUCLEOTIDE SEQUENCE [LARGE SCALE GENOMIC DNA]</scope>
    <source>
        <strain evidence="2 3">SAG 241.80</strain>
    </source>
</reference>
<proteinExistence type="predicted"/>
<keyword evidence="3" id="KW-1185">Reference proteome</keyword>
<dbReference type="EMBL" id="LHPF02000025">
    <property type="protein sequence ID" value="PSC69647.1"/>
    <property type="molecule type" value="Genomic_DNA"/>
</dbReference>
<accession>A0A2P6V6D5</accession>
<name>A0A2P6V6D5_9CHLO</name>
<evidence type="ECO:0000256" key="1">
    <source>
        <dbReference type="SAM" id="MobiDB-lite"/>
    </source>
</evidence>
<organism evidence="2 3">
    <name type="scientific">Micractinium conductrix</name>
    <dbReference type="NCBI Taxonomy" id="554055"/>
    <lineage>
        <taxon>Eukaryota</taxon>
        <taxon>Viridiplantae</taxon>
        <taxon>Chlorophyta</taxon>
        <taxon>core chlorophytes</taxon>
        <taxon>Trebouxiophyceae</taxon>
        <taxon>Chlorellales</taxon>
        <taxon>Chlorellaceae</taxon>
        <taxon>Chlorella clade</taxon>
        <taxon>Micractinium</taxon>
    </lineage>
</organism>
<feature type="region of interest" description="Disordered" evidence="1">
    <location>
        <begin position="111"/>
        <end position="130"/>
    </location>
</feature>
<dbReference type="OrthoDB" id="515649at2759"/>
<gene>
    <name evidence="2" type="ORF">C2E20_6901</name>
</gene>
<evidence type="ECO:0000313" key="2">
    <source>
        <dbReference type="EMBL" id="PSC69647.1"/>
    </source>
</evidence>
<dbReference type="Proteomes" id="UP000239649">
    <property type="component" value="Unassembled WGS sequence"/>
</dbReference>
<dbReference type="AlphaFoldDB" id="A0A2P6V6D5"/>
<comment type="caution">
    <text evidence="2">The sequence shown here is derived from an EMBL/GenBank/DDBJ whole genome shotgun (WGS) entry which is preliminary data.</text>
</comment>
<protein>
    <submittedName>
        <fullName evidence="2">Uncharacterized protein</fullName>
    </submittedName>
</protein>